<keyword evidence="2" id="KW-1185">Reference proteome</keyword>
<dbReference type="AlphaFoldDB" id="A0A9P6MYK1"/>
<dbReference type="EMBL" id="JAAAID010000340">
    <property type="protein sequence ID" value="KAG0018718.1"/>
    <property type="molecule type" value="Genomic_DNA"/>
</dbReference>
<proteinExistence type="predicted"/>
<protein>
    <submittedName>
        <fullName evidence="1">Uncharacterized protein</fullName>
    </submittedName>
</protein>
<accession>A0A9P6MYK1</accession>
<gene>
    <name evidence="1" type="ORF">BGZ80_006841</name>
</gene>
<evidence type="ECO:0000313" key="2">
    <source>
        <dbReference type="Proteomes" id="UP000703661"/>
    </source>
</evidence>
<organism evidence="1 2">
    <name type="scientific">Entomortierella chlamydospora</name>
    <dbReference type="NCBI Taxonomy" id="101097"/>
    <lineage>
        <taxon>Eukaryota</taxon>
        <taxon>Fungi</taxon>
        <taxon>Fungi incertae sedis</taxon>
        <taxon>Mucoromycota</taxon>
        <taxon>Mortierellomycotina</taxon>
        <taxon>Mortierellomycetes</taxon>
        <taxon>Mortierellales</taxon>
        <taxon>Mortierellaceae</taxon>
        <taxon>Entomortierella</taxon>
    </lineage>
</organism>
<evidence type="ECO:0000313" key="1">
    <source>
        <dbReference type="EMBL" id="KAG0018718.1"/>
    </source>
</evidence>
<comment type="caution">
    <text evidence="1">The sequence shown here is derived from an EMBL/GenBank/DDBJ whole genome shotgun (WGS) entry which is preliminary data.</text>
</comment>
<name>A0A9P6MYK1_9FUNG</name>
<sequence>MSMDARITGKVAIFTDETDGDFGDDLVPTKQLIKGDFAEIGPTAADDFEDLTFGQSPVNEHISQLLNATNF</sequence>
<dbReference type="Proteomes" id="UP000703661">
    <property type="component" value="Unassembled WGS sequence"/>
</dbReference>
<reference evidence="1" key="1">
    <citation type="journal article" date="2020" name="Fungal Divers.">
        <title>Resolving the Mortierellaceae phylogeny through synthesis of multi-gene phylogenetics and phylogenomics.</title>
        <authorList>
            <person name="Vandepol N."/>
            <person name="Liber J."/>
            <person name="Desiro A."/>
            <person name="Na H."/>
            <person name="Kennedy M."/>
            <person name="Barry K."/>
            <person name="Grigoriev I.V."/>
            <person name="Miller A.N."/>
            <person name="O'Donnell K."/>
            <person name="Stajich J.E."/>
            <person name="Bonito G."/>
        </authorList>
    </citation>
    <scope>NUCLEOTIDE SEQUENCE</scope>
    <source>
        <strain evidence="1">NRRL 2769</strain>
    </source>
</reference>